<dbReference type="GO" id="GO:0010181">
    <property type="term" value="F:FMN binding"/>
    <property type="evidence" value="ECO:0007669"/>
    <property type="project" value="InterPro"/>
</dbReference>
<feature type="binding site" evidence="7">
    <location>
        <begin position="328"/>
        <end position="329"/>
    </location>
    <ligand>
        <name>FMN</name>
        <dbReference type="ChEBI" id="CHEBI:58210"/>
    </ligand>
</feature>
<dbReference type="Pfam" id="PF01070">
    <property type="entry name" value="FMN_dh"/>
    <property type="match status" value="1"/>
</dbReference>
<dbReference type="Gene3D" id="3.20.20.70">
    <property type="entry name" value="Aldolase class I"/>
    <property type="match status" value="1"/>
</dbReference>
<gene>
    <name evidence="9" type="ORF">EV695_1010</name>
</gene>
<evidence type="ECO:0000256" key="1">
    <source>
        <dbReference type="ARBA" id="ARBA00001917"/>
    </source>
</evidence>
<keyword evidence="4" id="KW-0560">Oxidoreductase</keyword>
<feature type="domain" description="FMN hydroxy acid dehydrogenase" evidence="8">
    <location>
        <begin position="1"/>
        <end position="379"/>
    </location>
</feature>
<proteinExistence type="inferred from homology"/>
<dbReference type="GO" id="GO:0005886">
    <property type="term" value="C:plasma membrane"/>
    <property type="evidence" value="ECO:0007669"/>
    <property type="project" value="TreeGrafter"/>
</dbReference>
<feature type="binding site" evidence="7">
    <location>
        <position position="25"/>
    </location>
    <ligand>
        <name>glyoxylate</name>
        <dbReference type="ChEBI" id="CHEBI:36655"/>
    </ligand>
</feature>
<keyword evidence="2 7" id="KW-0285">Flavoprotein</keyword>
<organism evidence="9 10">
    <name type="scientific">Cocleimonas flava</name>
    <dbReference type="NCBI Taxonomy" id="634765"/>
    <lineage>
        <taxon>Bacteria</taxon>
        <taxon>Pseudomonadati</taxon>
        <taxon>Pseudomonadota</taxon>
        <taxon>Gammaproteobacteria</taxon>
        <taxon>Thiotrichales</taxon>
        <taxon>Thiotrichaceae</taxon>
        <taxon>Cocleimonas</taxon>
    </lineage>
</organism>
<dbReference type="GO" id="GO:0004459">
    <property type="term" value="F:L-lactate dehydrogenase (NAD+) activity"/>
    <property type="evidence" value="ECO:0007669"/>
    <property type="project" value="TreeGrafter"/>
</dbReference>
<reference evidence="9 10" key="1">
    <citation type="submission" date="2019-03" db="EMBL/GenBank/DDBJ databases">
        <title>Genomic Encyclopedia of Type Strains, Phase IV (KMG-IV): sequencing the most valuable type-strain genomes for metagenomic binning, comparative biology and taxonomic classification.</title>
        <authorList>
            <person name="Goeker M."/>
        </authorList>
    </citation>
    <scope>NUCLEOTIDE SEQUENCE [LARGE SCALE GENOMIC DNA]</scope>
    <source>
        <strain evidence="9 10">DSM 24830</strain>
    </source>
</reference>
<dbReference type="InterPro" id="IPR037396">
    <property type="entry name" value="FMN_HAD"/>
</dbReference>
<dbReference type="PIRSF" id="PIRSF000138">
    <property type="entry name" value="Al-hdrx_acd_dh"/>
    <property type="match status" value="1"/>
</dbReference>
<feature type="binding site" evidence="7">
    <location>
        <begin position="305"/>
        <end position="309"/>
    </location>
    <ligand>
        <name>FMN</name>
        <dbReference type="ChEBI" id="CHEBI:58210"/>
    </ligand>
</feature>
<evidence type="ECO:0000256" key="4">
    <source>
        <dbReference type="ARBA" id="ARBA00023002"/>
    </source>
</evidence>
<feature type="binding site" evidence="7">
    <location>
        <position position="130"/>
    </location>
    <ligand>
        <name>FMN</name>
        <dbReference type="ChEBI" id="CHEBI:58210"/>
    </ligand>
</feature>
<protein>
    <submittedName>
        <fullName evidence="9">L-lactate dehydrogenase (Cytochrome)</fullName>
    </submittedName>
</protein>
<dbReference type="GO" id="GO:0009060">
    <property type="term" value="P:aerobic respiration"/>
    <property type="evidence" value="ECO:0007669"/>
    <property type="project" value="TreeGrafter"/>
</dbReference>
<evidence type="ECO:0000256" key="7">
    <source>
        <dbReference type="PIRSR" id="PIRSR000138-2"/>
    </source>
</evidence>
<comment type="similarity">
    <text evidence="5">Belongs to the FMN-dependent alpha-hydroxy acid dehydrogenase family.</text>
</comment>
<feature type="binding site" evidence="7">
    <location>
        <begin position="78"/>
        <end position="80"/>
    </location>
    <ligand>
        <name>FMN</name>
        <dbReference type="ChEBI" id="CHEBI:58210"/>
    </ligand>
</feature>
<dbReference type="SUPFAM" id="SSF51395">
    <property type="entry name" value="FMN-linked oxidoreductases"/>
    <property type="match status" value="1"/>
</dbReference>
<keyword evidence="10" id="KW-1185">Reference proteome</keyword>
<sequence length="380" mass="42111">MSKITCVEDFRQLYKRRVPKMFYDYVEAGSYTESTFHRNENELKDVCIRQRVGVDISNVDTSTTMVGADAKIPIAFAPVGMLGIQNAGGEIKVATAARDYGVPFILSTMSICSIEQIQEATGAPFWFQLYVVKDREFVRDLIHRAKAANCSALVVTMDLPMLGQRHKDVKNELSIRPNFRNMLNIMTKPKWALEMATTPYKGFGNVMGHAKGVDDLSSLLVWAKEMVDPALDWEYVEWIRQEWGGKIILKGILDVEDAKIAASMGIDSIIVSNHGGRQLDGAGSSIYWLPRIADAVGDKMELLFDSGVRTGMDIFRAKALGASGVLLGRSMVYALGAMGRPGIDQLLQIYENELKTTMGLAGKTKISDIQSGDVYSVWDQ</sequence>
<dbReference type="NCBIfam" id="NF008398">
    <property type="entry name" value="PRK11197.1"/>
    <property type="match status" value="1"/>
</dbReference>
<feature type="active site" description="Proton acceptor" evidence="6">
    <location>
        <position position="274"/>
    </location>
</feature>
<dbReference type="InterPro" id="IPR012133">
    <property type="entry name" value="Alpha-hydoxy_acid_DH_FMN"/>
</dbReference>
<dbReference type="FunFam" id="3.20.20.70:FF:000029">
    <property type="entry name" value="L-lactate dehydrogenase"/>
    <property type="match status" value="1"/>
</dbReference>
<evidence type="ECO:0000256" key="5">
    <source>
        <dbReference type="ARBA" id="ARBA00024042"/>
    </source>
</evidence>
<dbReference type="PROSITE" id="PS00557">
    <property type="entry name" value="FMN_HYDROXY_ACID_DH_1"/>
    <property type="match status" value="1"/>
</dbReference>
<evidence type="ECO:0000313" key="9">
    <source>
        <dbReference type="EMBL" id="TCJ89149.1"/>
    </source>
</evidence>
<dbReference type="CDD" id="cd02809">
    <property type="entry name" value="alpha_hydroxyacid_oxid_FMN"/>
    <property type="match status" value="1"/>
</dbReference>
<dbReference type="InterPro" id="IPR008259">
    <property type="entry name" value="FMN_hydac_DH_AS"/>
</dbReference>
<dbReference type="PANTHER" id="PTHR10578">
    <property type="entry name" value="S -2-HYDROXY-ACID OXIDASE-RELATED"/>
    <property type="match status" value="1"/>
</dbReference>
<name>A0A4R1F8W3_9GAMM</name>
<dbReference type="InterPro" id="IPR013785">
    <property type="entry name" value="Aldolase_TIM"/>
</dbReference>
<accession>A0A4R1F8W3</accession>
<evidence type="ECO:0000256" key="2">
    <source>
        <dbReference type="ARBA" id="ARBA00022630"/>
    </source>
</evidence>
<comment type="caution">
    <text evidence="9">The sequence shown here is derived from an EMBL/GenBank/DDBJ whole genome shotgun (WGS) entry which is preliminary data.</text>
</comment>
<dbReference type="EMBL" id="SMFQ01000002">
    <property type="protein sequence ID" value="TCJ89149.1"/>
    <property type="molecule type" value="Genomic_DNA"/>
</dbReference>
<feature type="binding site" evidence="7">
    <location>
        <position position="250"/>
    </location>
    <ligand>
        <name>FMN</name>
        <dbReference type="ChEBI" id="CHEBI:58210"/>
    </ligand>
</feature>
<comment type="cofactor">
    <cofactor evidence="1">
        <name>FMN</name>
        <dbReference type="ChEBI" id="CHEBI:58210"/>
    </cofactor>
</comment>
<feature type="binding site" evidence="7">
    <location>
        <position position="128"/>
    </location>
    <ligand>
        <name>FMN</name>
        <dbReference type="ChEBI" id="CHEBI:58210"/>
    </ligand>
</feature>
<feature type="binding site" evidence="7">
    <location>
        <position position="277"/>
    </location>
    <ligand>
        <name>glyoxylate</name>
        <dbReference type="ChEBI" id="CHEBI:36655"/>
    </ligand>
</feature>
<evidence type="ECO:0000259" key="8">
    <source>
        <dbReference type="PROSITE" id="PS51349"/>
    </source>
</evidence>
<feature type="binding site" evidence="7">
    <location>
        <position position="165"/>
    </location>
    <ligand>
        <name>glyoxylate</name>
        <dbReference type="ChEBI" id="CHEBI:36655"/>
    </ligand>
</feature>
<dbReference type="PANTHER" id="PTHR10578:SF107">
    <property type="entry name" value="2-HYDROXYACID OXIDASE 1"/>
    <property type="match status" value="1"/>
</dbReference>
<keyword evidence="3 7" id="KW-0288">FMN</keyword>
<dbReference type="Proteomes" id="UP000294887">
    <property type="component" value="Unassembled WGS sequence"/>
</dbReference>
<feature type="binding site" evidence="7">
    <location>
        <position position="107"/>
    </location>
    <ligand>
        <name>FMN</name>
        <dbReference type="ChEBI" id="CHEBI:58210"/>
    </ligand>
</feature>
<dbReference type="PROSITE" id="PS51349">
    <property type="entry name" value="FMN_HYDROXY_ACID_DH_2"/>
    <property type="match status" value="1"/>
</dbReference>
<dbReference type="AlphaFoldDB" id="A0A4R1F8W3"/>
<feature type="binding site" evidence="7">
    <location>
        <position position="156"/>
    </location>
    <ligand>
        <name>FMN</name>
        <dbReference type="ChEBI" id="CHEBI:58210"/>
    </ligand>
</feature>
<dbReference type="InterPro" id="IPR000262">
    <property type="entry name" value="FMN-dep_DH"/>
</dbReference>
<evidence type="ECO:0000256" key="3">
    <source>
        <dbReference type="ARBA" id="ARBA00022643"/>
    </source>
</evidence>
<feature type="binding site" evidence="7">
    <location>
        <position position="274"/>
    </location>
    <ligand>
        <name>glyoxylate</name>
        <dbReference type="ChEBI" id="CHEBI:36655"/>
    </ligand>
</feature>
<dbReference type="OrthoDB" id="9770452at2"/>
<feature type="binding site" evidence="7">
    <location>
        <position position="272"/>
    </location>
    <ligand>
        <name>FMN</name>
        <dbReference type="ChEBI" id="CHEBI:58210"/>
    </ligand>
</feature>
<evidence type="ECO:0000256" key="6">
    <source>
        <dbReference type="PIRSR" id="PIRSR000138-1"/>
    </source>
</evidence>
<dbReference type="RefSeq" id="WP_131904798.1">
    <property type="nucleotide sequence ID" value="NZ_BAAAFU010000008.1"/>
</dbReference>
<evidence type="ECO:0000313" key="10">
    <source>
        <dbReference type="Proteomes" id="UP000294887"/>
    </source>
</evidence>